<accession>A0A1V8M5Y9</accession>
<feature type="binding site" evidence="8">
    <location>
        <position position="55"/>
    </location>
    <ligand>
        <name>Mg(2+)</name>
        <dbReference type="ChEBI" id="CHEBI:18420"/>
    </ligand>
</feature>
<keyword evidence="6 8" id="KW-0067">ATP-binding</keyword>
<keyword evidence="5 8" id="KW-0093">Biotin biosynthesis</keyword>
<comment type="function">
    <text evidence="8">Catalyzes a mechanistically unusual reaction, the ATP-dependent insertion of CO2 between the N7 and N8 nitrogen atoms of 7,8-diaminopelargonic acid (DAPA, also called 7,8-diammoniononanoate) to form a ureido ring.</text>
</comment>
<dbReference type="Proteomes" id="UP000191980">
    <property type="component" value="Unassembled WGS sequence"/>
</dbReference>
<dbReference type="SUPFAM" id="SSF52540">
    <property type="entry name" value="P-loop containing nucleoside triphosphate hydrolases"/>
    <property type="match status" value="1"/>
</dbReference>
<dbReference type="GO" id="GO:0005829">
    <property type="term" value="C:cytosol"/>
    <property type="evidence" value="ECO:0007669"/>
    <property type="project" value="TreeGrafter"/>
</dbReference>
<dbReference type="PANTHER" id="PTHR43210">
    <property type="entry name" value="DETHIOBIOTIN SYNTHETASE"/>
    <property type="match status" value="1"/>
</dbReference>
<evidence type="ECO:0000256" key="2">
    <source>
        <dbReference type="ARBA" id="ARBA00022598"/>
    </source>
</evidence>
<keyword evidence="4 8" id="KW-0547">Nucleotide-binding</keyword>
<dbReference type="Pfam" id="PF13500">
    <property type="entry name" value="AAA_26"/>
    <property type="match status" value="1"/>
</dbReference>
<keyword evidence="2 8" id="KW-0436">Ligase</keyword>
<feature type="binding site" evidence="8">
    <location>
        <begin position="116"/>
        <end position="119"/>
    </location>
    <ligand>
        <name>ATP</name>
        <dbReference type="ChEBI" id="CHEBI:30616"/>
    </ligand>
</feature>
<dbReference type="GO" id="GO:0042803">
    <property type="term" value="F:protein homodimerization activity"/>
    <property type="evidence" value="ECO:0007669"/>
    <property type="project" value="UniProtKB-ARBA"/>
</dbReference>
<reference evidence="9 10" key="1">
    <citation type="submission" date="2015-12" db="EMBL/GenBank/DDBJ databases">
        <authorList>
            <person name="Shamseldin A."/>
            <person name="Moawad H."/>
            <person name="Abd El-Rahim W.M."/>
            <person name="Sadowsky M.J."/>
        </authorList>
    </citation>
    <scope>NUCLEOTIDE SEQUENCE [LARGE SCALE GENOMIC DNA]</scope>
    <source>
        <strain evidence="9 10">WF1</strain>
    </source>
</reference>
<dbReference type="UniPathway" id="UPA00078">
    <property type="reaction ID" value="UER00161"/>
</dbReference>
<dbReference type="PANTHER" id="PTHR43210:SF5">
    <property type="entry name" value="DETHIOBIOTIN SYNTHETASE"/>
    <property type="match status" value="1"/>
</dbReference>
<evidence type="ECO:0000256" key="7">
    <source>
        <dbReference type="ARBA" id="ARBA00022842"/>
    </source>
</evidence>
<dbReference type="GO" id="GO:0005524">
    <property type="term" value="F:ATP binding"/>
    <property type="evidence" value="ECO:0007669"/>
    <property type="project" value="UniProtKB-UniRule"/>
</dbReference>
<feature type="binding site" evidence="8">
    <location>
        <position position="17"/>
    </location>
    <ligand>
        <name>Mg(2+)</name>
        <dbReference type="ChEBI" id="CHEBI:18420"/>
    </ligand>
</feature>
<keyword evidence="7 8" id="KW-0460">Magnesium</keyword>
<dbReference type="CDD" id="cd03109">
    <property type="entry name" value="DTBS"/>
    <property type="match status" value="1"/>
</dbReference>
<feature type="binding site" evidence="8">
    <location>
        <position position="116"/>
    </location>
    <ligand>
        <name>Mg(2+)</name>
        <dbReference type="ChEBI" id="CHEBI:18420"/>
    </ligand>
</feature>
<proteinExistence type="inferred from homology"/>
<name>A0A1V8M5Y9_9GAMM</name>
<feature type="binding site" evidence="8">
    <location>
        <position position="42"/>
    </location>
    <ligand>
        <name>substrate</name>
    </ligand>
</feature>
<comment type="pathway">
    <text evidence="8">Cofactor biosynthesis; biotin biosynthesis; biotin from 7,8-diaminononanoate: step 1/2.</text>
</comment>
<comment type="subunit">
    <text evidence="8">Homodimer.</text>
</comment>
<comment type="subcellular location">
    <subcellularLocation>
        <location evidence="8">Cytoplasm</location>
    </subcellularLocation>
</comment>
<evidence type="ECO:0000256" key="8">
    <source>
        <dbReference type="HAMAP-Rule" id="MF_00336"/>
    </source>
</evidence>
<dbReference type="GO" id="GO:0004141">
    <property type="term" value="F:dethiobiotin synthase activity"/>
    <property type="evidence" value="ECO:0007669"/>
    <property type="project" value="UniProtKB-UniRule"/>
</dbReference>
<dbReference type="EMBL" id="LPUF01000001">
    <property type="protein sequence ID" value="OQK16984.1"/>
    <property type="molecule type" value="Genomic_DNA"/>
</dbReference>
<comment type="caution">
    <text evidence="8">Lacks conserved residue(s) required for the propagation of feature annotation.</text>
</comment>
<keyword evidence="3 8" id="KW-0479">Metal-binding</keyword>
<dbReference type="EC" id="6.3.3.3" evidence="8"/>
<keyword evidence="10" id="KW-1185">Reference proteome</keyword>
<evidence type="ECO:0000256" key="6">
    <source>
        <dbReference type="ARBA" id="ARBA00022840"/>
    </source>
</evidence>
<dbReference type="HAMAP" id="MF_00336">
    <property type="entry name" value="BioD"/>
    <property type="match status" value="1"/>
</dbReference>
<gene>
    <name evidence="8" type="primary">bioD</name>
    <name evidence="9" type="ORF">AU255_03535</name>
</gene>
<dbReference type="PIRSF" id="PIRSF006755">
    <property type="entry name" value="DTB_synth"/>
    <property type="match status" value="1"/>
</dbReference>
<evidence type="ECO:0000313" key="10">
    <source>
        <dbReference type="Proteomes" id="UP000191980"/>
    </source>
</evidence>
<sequence length="223" mass="24463">MSQGYFITGTDTGIGKTWSTISLMQYFKNQGQTVLGMKPIASGCDQVDGCLRNEDALLIQRQASLILPYEDVNPYAFALAVSPHIAAEQAGVEIDLDNIVEKYQQIEKLADVVLVEGVGGWLVPLNAQEDVADLALKLDLPVIVVVGIRLGCINQAKLTFAAIQQSGVQCHGWIASCIDREMLMLDENIQTLCQSTEMPLLAVLSYMEKLDPECFSREVRAKL</sequence>
<feature type="binding site" evidence="8">
    <location>
        <begin position="176"/>
        <end position="177"/>
    </location>
    <ligand>
        <name>ATP</name>
        <dbReference type="ChEBI" id="CHEBI:30616"/>
    </ligand>
</feature>
<evidence type="ECO:0000256" key="1">
    <source>
        <dbReference type="ARBA" id="ARBA00022490"/>
    </source>
</evidence>
<comment type="catalytic activity">
    <reaction evidence="8">
        <text>(7R,8S)-7,8-diammoniononanoate + CO2 + ATP = (4R,5S)-dethiobiotin + ADP + phosphate + 3 H(+)</text>
        <dbReference type="Rhea" id="RHEA:15805"/>
        <dbReference type="ChEBI" id="CHEBI:15378"/>
        <dbReference type="ChEBI" id="CHEBI:16526"/>
        <dbReference type="ChEBI" id="CHEBI:30616"/>
        <dbReference type="ChEBI" id="CHEBI:43474"/>
        <dbReference type="ChEBI" id="CHEBI:149469"/>
        <dbReference type="ChEBI" id="CHEBI:149473"/>
        <dbReference type="ChEBI" id="CHEBI:456216"/>
        <dbReference type="EC" id="6.3.3.3"/>
    </reaction>
</comment>
<dbReference type="STRING" id="1420851.AU255_03535"/>
<dbReference type="FunFam" id="3.40.50.300:FF:000292">
    <property type="entry name" value="ATP-dependent dethiobiotin synthetase BioD"/>
    <property type="match status" value="1"/>
</dbReference>
<dbReference type="GO" id="GO:0009102">
    <property type="term" value="P:biotin biosynthetic process"/>
    <property type="evidence" value="ECO:0007669"/>
    <property type="project" value="UniProtKB-UniRule"/>
</dbReference>
<comment type="similarity">
    <text evidence="8">Belongs to the dethiobiotin synthetase family.</text>
</comment>
<dbReference type="OrthoDB" id="9802097at2"/>
<evidence type="ECO:0000256" key="3">
    <source>
        <dbReference type="ARBA" id="ARBA00022723"/>
    </source>
</evidence>
<dbReference type="AlphaFoldDB" id="A0A1V8M5Y9"/>
<organism evidence="9 10">
    <name type="scientific">Methyloprofundus sedimenti</name>
    <dbReference type="NCBI Taxonomy" id="1420851"/>
    <lineage>
        <taxon>Bacteria</taxon>
        <taxon>Pseudomonadati</taxon>
        <taxon>Pseudomonadota</taxon>
        <taxon>Gammaproteobacteria</taxon>
        <taxon>Methylococcales</taxon>
        <taxon>Methylococcaceae</taxon>
        <taxon>Methyloprofundus</taxon>
    </lineage>
</organism>
<dbReference type="InterPro" id="IPR027417">
    <property type="entry name" value="P-loop_NTPase"/>
</dbReference>
<evidence type="ECO:0000256" key="5">
    <source>
        <dbReference type="ARBA" id="ARBA00022756"/>
    </source>
</evidence>
<keyword evidence="1 8" id="KW-0963">Cytoplasm</keyword>
<dbReference type="InterPro" id="IPR004472">
    <property type="entry name" value="DTB_synth_BioD"/>
</dbReference>
<comment type="cofactor">
    <cofactor evidence="8">
        <name>Mg(2+)</name>
        <dbReference type="ChEBI" id="CHEBI:18420"/>
    </cofactor>
</comment>
<feature type="active site" evidence="8">
    <location>
        <position position="38"/>
    </location>
</feature>
<feature type="binding site" evidence="8">
    <location>
        <position position="55"/>
    </location>
    <ligand>
        <name>ATP</name>
        <dbReference type="ChEBI" id="CHEBI:30616"/>
    </ligand>
</feature>
<evidence type="ECO:0000256" key="4">
    <source>
        <dbReference type="ARBA" id="ARBA00022741"/>
    </source>
</evidence>
<dbReference type="GO" id="GO:0000287">
    <property type="term" value="F:magnesium ion binding"/>
    <property type="evidence" value="ECO:0007669"/>
    <property type="project" value="UniProtKB-UniRule"/>
</dbReference>
<comment type="caution">
    <text evidence="9">The sequence shown here is derived from an EMBL/GenBank/DDBJ whole genome shotgun (WGS) entry which is preliminary data.</text>
</comment>
<dbReference type="Gene3D" id="3.40.50.300">
    <property type="entry name" value="P-loop containing nucleotide triphosphate hydrolases"/>
    <property type="match status" value="1"/>
</dbReference>
<dbReference type="RefSeq" id="WP_080521600.1">
    <property type="nucleotide sequence ID" value="NZ_LPUF01000001.1"/>
</dbReference>
<evidence type="ECO:0000313" key="9">
    <source>
        <dbReference type="EMBL" id="OQK16984.1"/>
    </source>
</evidence>
<protein>
    <recommendedName>
        <fullName evidence="8">ATP-dependent dethiobiotin synthetase BioD</fullName>
        <ecNumber evidence="8">6.3.3.3</ecNumber>
    </recommendedName>
    <alternativeName>
        <fullName evidence="8">DTB synthetase</fullName>
        <shortName evidence="8">DTBS</shortName>
    </alternativeName>
    <alternativeName>
        <fullName evidence="8">Dethiobiotin synthase</fullName>
    </alternativeName>
</protein>
<dbReference type="NCBIfam" id="TIGR00347">
    <property type="entry name" value="bioD"/>
    <property type="match status" value="1"/>
</dbReference>